<accession>A0A1L2ZM25</accession>
<keyword evidence="2" id="KW-0472">Membrane</keyword>
<sequence>MDRIEELMKNSDPARGIPTPGPLNLEPPRPDGSQGFIPTFVETADQATDTDYGPKSWYKKPAVWIAAVAAAAVVGTVWVFNPFGLNNTNPLPGDNSSVSSTSGAASGDAGTKSSSTRSTNSNSSSSASSSEPASSASTSSTTSSATTGGSVNALPNGLLPAHPSVYWEDSAQCRAFNIGSVLVESSYQGEAEPLNGSPEDNPVVGCVDGYATYVGLTDKVYFEQELQDVALVIYVAEWDGEEWVVKYRQNADGGEYLTSVGFYPEFRSFPDADAQSAEERMNVQLATQEISVSDPEQLVGPNTATWAPQVEGVWEELEASKQGFTGEMRNDWTLVAKTNAVRDPKVDSVRLFDAYGATAIQLERWTTSSPDDFLQCNDPAAIYLLHDKQQIDLRGEDDALSVALVTTTDVFGRETSAVRLIPSSAPSTGKACDLPAFISFGNDEYVDSIIRPTYVFESEGEQEEFLASVEWTDSVQFAKSLAYVSGSAQ</sequence>
<reference evidence="3 4" key="1">
    <citation type="submission" date="2016-11" db="EMBL/GenBank/DDBJ databases">
        <title>Genome sequencing of Zhihengliuella aestuarii B18 antagonistic to Plasmodiophora brassicae.</title>
        <authorList>
            <person name="Luo Y."/>
        </authorList>
    </citation>
    <scope>NUCLEOTIDE SEQUENCE [LARGE SCALE GENOMIC DNA]</scope>
    <source>
        <strain evidence="3 4">B18</strain>
    </source>
</reference>
<proteinExistence type="predicted"/>
<organism evidence="3 4">
    <name type="scientific">Neomicrococcus aestuarii</name>
    <dbReference type="NCBI Taxonomy" id="556325"/>
    <lineage>
        <taxon>Bacteria</taxon>
        <taxon>Bacillati</taxon>
        <taxon>Actinomycetota</taxon>
        <taxon>Actinomycetes</taxon>
        <taxon>Micrococcales</taxon>
        <taxon>Micrococcaceae</taxon>
        <taxon>Neomicrococcus</taxon>
    </lineage>
</organism>
<feature type="region of interest" description="Disordered" evidence="1">
    <location>
        <begin position="1"/>
        <end position="34"/>
    </location>
</feature>
<dbReference type="KEGG" id="nae:BHE16_03640"/>
<dbReference type="Proteomes" id="UP000183530">
    <property type="component" value="Chromosome"/>
</dbReference>
<keyword evidence="4" id="KW-1185">Reference proteome</keyword>
<evidence type="ECO:0000313" key="3">
    <source>
        <dbReference type="EMBL" id="APF40260.1"/>
    </source>
</evidence>
<evidence type="ECO:0000256" key="1">
    <source>
        <dbReference type="SAM" id="MobiDB-lite"/>
    </source>
</evidence>
<feature type="transmembrane region" description="Helical" evidence="2">
    <location>
        <begin position="62"/>
        <end position="80"/>
    </location>
</feature>
<dbReference type="OrthoDB" id="4961880at2"/>
<feature type="region of interest" description="Disordered" evidence="1">
    <location>
        <begin position="94"/>
        <end position="153"/>
    </location>
</feature>
<gene>
    <name evidence="3" type="ORF">BHE16_03640</name>
</gene>
<dbReference type="RefSeq" id="WP_071893740.1">
    <property type="nucleotide sequence ID" value="NZ_CP018135.1"/>
</dbReference>
<dbReference type="AlphaFoldDB" id="A0A1L2ZM25"/>
<dbReference type="EMBL" id="CP018135">
    <property type="protein sequence ID" value="APF40260.1"/>
    <property type="molecule type" value="Genomic_DNA"/>
</dbReference>
<evidence type="ECO:0000313" key="4">
    <source>
        <dbReference type="Proteomes" id="UP000183530"/>
    </source>
</evidence>
<feature type="compositionally biased region" description="Low complexity" evidence="1">
    <location>
        <begin position="96"/>
        <end position="147"/>
    </location>
</feature>
<name>A0A1L2ZM25_9MICC</name>
<protein>
    <submittedName>
        <fullName evidence="3">Uncharacterized protein</fullName>
    </submittedName>
</protein>
<evidence type="ECO:0000256" key="2">
    <source>
        <dbReference type="SAM" id="Phobius"/>
    </source>
</evidence>
<dbReference type="STRING" id="556325.BHE16_03640"/>
<keyword evidence="2" id="KW-0812">Transmembrane</keyword>
<keyword evidence="2" id="KW-1133">Transmembrane helix</keyword>